<gene>
    <name evidence="1" type="ORF">P9H32_05740</name>
</gene>
<accession>A0ABU5MVL5</accession>
<name>A0ABU5MVL5_9BACT</name>
<sequence>MRGHIIAEDKFIHLGNDHHLFVTQADGAENEYRFEVRRIAPGADHPKTIYEKTEDFTRRISKENAIGELLCEEMGIIKNKIFAEEELHTHDP</sequence>
<organism evidence="1 2">
    <name type="scientific">Pontiella agarivorans</name>
    <dbReference type="NCBI Taxonomy" id="3038953"/>
    <lineage>
        <taxon>Bacteria</taxon>
        <taxon>Pseudomonadati</taxon>
        <taxon>Kiritimatiellota</taxon>
        <taxon>Kiritimatiellia</taxon>
        <taxon>Kiritimatiellales</taxon>
        <taxon>Pontiellaceae</taxon>
        <taxon>Pontiella</taxon>
    </lineage>
</organism>
<reference evidence="1 2" key="1">
    <citation type="journal article" date="2024" name="Appl. Environ. Microbiol.">
        <title>Pontiella agarivorans sp. nov., a novel marine anaerobic bacterium capable of degrading macroalgal polysaccharides and fixing nitrogen.</title>
        <authorList>
            <person name="Liu N."/>
            <person name="Kivenson V."/>
            <person name="Peng X."/>
            <person name="Cui Z."/>
            <person name="Lankiewicz T.S."/>
            <person name="Gosselin K.M."/>
            <person name="English C.J."/>
            <person name="Blair E.M."/>
            <person name="O'Malley M.A."/>
            <person name="Valentine D.L."/>
        </authorList>
    </citation>
    <scope>NUCLEOTIDE SEQUENCE [LARGE SCALE GENOMIC DNA]</scope>
    <source>
        <strain evidence="1 2">NLcol2</strain>
    </source>
</reference>
<dbReference type="RefSeq" id="WP_322607925.1">
    <property type="nucleotide sequence ID" value="NZ_JARVCO010000007.1"/>
</dbReference>
<dbReference type="EMBL" id="JARVCO010000007">
    <property type="protein sequence ID" value="MDZ8118126.1"/>
    <property type="molecule type" value="Genomic_DNA"/>
</dbReference>
<dbReference type="Proteomes" id="UP001290861">
    <property type="component" value="Unassembled WGS sequence"/>
</dbReference>
<evidence type="ECO:0000313" key="2">
    <source>
        <dbReference type="Proteomes" id="UP001290861"/>
    </source>
</evidence>
<evidence type="ECO:0000313" key="1">
    <source>
        <dbReference type="EMBL" id="MDZ8118126.1"/>
    </source>
</evidence>
<protein>
    <submittedName>
        <fullName evidence="1">Uncharacterized protein</fullName>
    </submittedName>
</protein>
<proteinExistence type="predicted"/>
<comment type="caution">
    <text evidence="1">The sequence shown here is derived from an EMBL/GenBank/DDBJ whole genome shotgun (WGS) entry which is preliminary data.</text>
</comment>
<keyword evidence="2" id="KW-1185">Reference proteome</keyword>